<comment type="caution">
    <text evidence="1">The sequence shown here is derived from an EMBL/GenBank/DDBJ whole genome shotgun (WGS) entry which is preliminary data.</text>
</comment>
<name>A0A8X6NFV3_NEPPI</name>
<protein>
    <recommendedName>
        <fullName evidence="3">Transposase</fullName>
    </recommendedName>
</protein>
<evidence type="ECO:0000313" key="1">
    <source>
        <dbReference type="EMBL" id="GFT12190.1"/>
    </source>
</evidence>
<evidence type="ECO:0000313" key="2">
    <source>
        <dbReference type="Proteomes" id="UP000887013"/>
    </source>
</evidence>
<evidence type="ECO:0008006" key="3">
    <source>
        <dbReference type="Google" id="ProtNLM"/>
    </source>
</evidence>
<accession>A0A8X6NFV3</accession>
<organism evidence="1 2">
    <name type="scientific">Nephila pilipes</name>
    <name type="common">Giant wood spider</name>
    <name type="synonym">Nephila maculata</name>
    <dbReference type="NCBI Taxonomy" id="299642"/>
    <lineage>
        <taxon>Eukaryota</taxon>
        <taxon>Metazoa</taxon>
        <taxon>Ecdysozoa</taxon>
        <taxon>Arthropoda</taxon>
        <taxon>Chelicerata</taxon>
        <taxon>Arachnida</taxon>
        <taxon>Araneae</taxon>
        <taxon>Araneomorphae</taxon>
        <taxon>Entelegynae</taxon>
        <taxon>Araneoidea</taxon>
        <taxon>Nephilidae</taxon>
        <taxon>Nephila</taxon>
    </lineage>
</organism>
<gene>
    <name evidence="1" type="ORF">NPIL_665121</name>
</gene>
<keyword evidence="2" id="KW-1185">Reference proteome</keyword>
<dbReference type="GO" id="GO:0003676">
    <property type="term" value="F:nucleic acid binding"/>
    <property type="evidence" value="ECO:0007669"/>
    <property type="project" value="InterPro"/>
</dbReference>
<dbReference type="InterPro" id="IPR036397">
    <property type="entry name" value="RNaseH_sf"/>
</dbReference>
<dbReference type="EMBL" id="BMAW01009133">
    <property type="protein sequence ID" value="GFT12190.1"/>
    <property type="molecule type" value="Genomic_DNA"/>
</dbReference>
<dbReference type="OrthoDB" id="6434393at2759"/>
<dbReference type="Gene3D" id="3.30.420.10">
    <property type="entry name" value="Ribonuclease H-like superfamily/Ribonuclease H"/>
    <property type="match status" value="1"/>
</dbReference>
<proteinExistence type="predicted"/>
<dbReference type="Proteomes" id="UP000887013">
    <property type="component" value="Unassembled WGS sequence"/>
</dbReference>
<reference evidence="1" key="1">
    <citation type="submission" date="2020-08" db="EMBL/GenBank/DDBJ databases">
        <title>Multicomponent nature underlies the extraordinary mechanical properties of spider dragline silk.</title>
        <authorList>
            <person name="Kono N."/>
            <person name="Nakamura H."/>
            <person name="Mori M."/>
            <person name="Yoshida Y."/>
            <person name="Ohtoshi R."/>
            <person name="Malay A.D."/>
            <person name="Moran D.A.P."/>
            <person name="Tomita M."/>
            <person name="Numata K."/>
            <person name="Arakawa K."/>
        </authorList>
    </citation>
    <scope>NUCLEOTIDE SEQUENCE</scope>
</reference>
<sequence>MLITFIDSQGINQKEFLPDGTMMNAARYIEISNCFMKRLRRVRSQYARQDSWFFVLDNSRPQTANNVKQFLVKKREGRGQIGHPPYSPDLNLPDLFPFQRLKLP</sequence>
<dbReference type="AlphaFoldDB" id="A0A8X6NFV3"/>